<gene>
    <name evidence="8" type="ORF">Ana3638_19595</name>
</gene>
<evidence type="ECO:0000256" key="6">
    <source>
        <dbReference type="SAM" id="Phobius"/>
    </source>
</evidence>
<feature type="transmembrane region" description="Helical" evidence="6">
    <location>
        <begin position="84"/>
        <end position="109"/>
    </location>
</feature>
<dbReference type="GO" id="GO:0055085">
    <property type="term" value="P:transmembrane transport"/>
    <property type="evidence" value="ECO:0007669"/>
    <property type="project" value="InterPro"/>
</dbReference>
<reference evidence="8 9" key="1">
    <citation type="submission" date="2020-01" db="EMBL/GenBank/DDBJ databases">
        <title>Genome analysis of Anaerocolumna sp. CBA3638.</title>
        <authorList>
            <person name="Kim J."/>
            <person name="Roh S.W."/>
        </authorList>
    </citation>
    <scope>NUCLEOTIDE SEQUENCE [LARGE SCALE GENOMIC DNA]</scope>
    <source>
        <strain evidence="8 9">CBA3638</strain>
    </source>
</reference>
<dbReference type="Pfam" id="PF03600">
    <property type="entry name" value="CitMHS"/>
    <property type="match status" value="1"/>
</dbReference>
<keyword evidence="9" id="KW-1185">Reference proteome</keyword>
<feature type="domain" description="Citrate transporter-like" evidence="7">
    <location>
        <begin position="13"/>
        <end position="310"/>
    </location>
</feature>
<feature type="transmembrane region" description="Helical" evidence="6">
    <location>
        <begin position="319"/>
        <end position="341"/>
    </location>
</feature>
<sequence>MVHKIYLWFKGEAVLIISAAFAVFTMFFVKPSSEYIKYIDFRVLALLFSLMAVVAGLQENGVFLILSDKLLSKVKTVRGMCYTLILLCFLTSMWITNDVALITFVPFTVMMLKLTGKEKNVIFVIVMQTIAANLGSMLTPVGNPQNLYLYSYYKVNEMDFLRITMPLTIFSFLIISFVCLFVKGERINIPPNKANEIYKLQDKKSVDGKNILIYFILFTLCLGTVIHRIDYRITLLLILLFLSFYDRNILKKVDYSLLLTFICFFIFSGNIGNINFIHTLISETIKTREIMSAILLSQIISNVPSAVLLSNFTDKAQELIIGTNIGGLGTVIASLASLISYRIYCKTDRPNYLKYFIVFTVSNVGMLILLYLFQFYL</sequence>
<feature type="transmembrane region" description="Helical" evidence="6">
    <location>
        <begin position="41"/>
        <end position="64"/>
    </location>
</feature>
<evidence type="ECO:0000259" key="7">
    <source>
        <dbReference type="Pfam" id="PF03600"/>
    </source>
</evidence>
<dbReference type="AlphaFoldDB" id="A0A6P1TQT1"/>
<evidence type="ECO:0000313" key="8">
    <source>
        <dbReference type="EMBL" id="QHQ62707.1"/>
    </source>
</evidence>
<evidence type="ECO:0000256" key="3">
    <source>
        <dbReference type="ARBA" id="ARBA00022692"/>
    </source>
</evidence>
<comment type="subcellular location">
    <subcellularLocation>
        <location evidence="1">Membrane</location>
        <topology evidence="1">Multi-pass membrane protein</topology>
    </subcellularLocation>
</comment>
<keyword evidence="3 6" id="KW-0812">Transmembrane</keyword>
<dbReference type="EMBL" id="CP048000">
    <property type="protein sequence ID" value="QHQ62707.1"/>
    <property type="molecule type" value="Genomic_DNA"/>
</dbReference>
<keyword evidence="4 6" id="KW-1133">Transmembrane helix</keyword>
<dbReference type="Proteomes" id="UP000464314">
    <property type="component" value="Chromosome"/>
</dbReference>
<keyword evidence="5 6" id="KW-0472">Membrane</keyword>
<evidence type="ECO:0000313" key="9">
    <source>
        <dbReference type="Proteomes" id="UP000464314"/>
    </source>
</evidence>
<dbReference type="GO" id="GO:0016020">
    <property type="term" value="C:membrane"/>
    <property type="evidence" value="ECO:0007669"/>
    <property type="project" value="UniProtKB-SubCell"/>
</dbReference>
<feature type="transmembrane region" description="Helical" evidence="6">
    <location>
        <begin position="212"/>
        <end position="245"/>
    </location>
</feature>
<feature type="transmembrane region" description="Helical" evidence="6">
    <location>
        <begin position="6"/>
        <end position="29"/>
    </location>
</feature>
<feature type="transmembrane region" description="Helical" evidence="6">
    <location>
        <begin position="353"/>
        <end position="373"/>
    </location>
</feature>
<evidence type="ECO:0000256" key="2">
    <source>
        <dbReference type="ARBA" id="ARBA00022448"/>
    </source>
</evidence>
<dbReference type="RefSeq" id="WP_161839528.1">
    <property type="nucleotide sequence ID" value="NZ_CP048000.1"/>
</dbReference>
<feature type="transmembrane region" description="Helical" evidence="6">
    <location>
        <begin position="160"/>
        <end position="182"/>
    </location>
</feature>
<proteinExistence type="predicted"/>
<dbReference type="PANTHER" id="PTHR43568:SF1">
    <property type="entry name" value="P PROTEIN"/>
    <property type="match status" value="1"/>
</dbReference>
<organism evidence="8 9">
    <name type="scientific">Anaerocolumna sedimenticola</name>
    <dbReference type="NCBI Taxonomy" id="2696063"/>
    <lineage>
        <taxon>Bacteria</taxon>
        <taxon>Bacillati</taxon>
        <taxon>Bacillota</taxon>
        <taxon>Clostridia</taxon>
        <taxon>Lachnospirales</taxon>
        <taxon>Lachnospiraceae</taxon>
        <taxon>Anaerocolumna</taxon>
    </lineage>
</organism>
<feature type="transmembrane region" description="Helical" evidence="6">
    <location>
        <begin position="121"/>
        <end position="140"/>
    </location>
</feature>
<dbReference type="KEGG" id="anr:Ana3638_19595"/>
<feature type="transmembrane region" description="Helical" evidence="6">
    <location>
        <begin position="293"/>
        <end position="313"/>
    </location>
</feature>
<feature type="transmembrane region" description="Helical" evidence="6">
    <location>
        <begin position="257"/>
        <end position="281"/>
    </location>
</feature>
<evidence type="ECO:0000256" key="4">
    <source>
        <dbReference type="ARBA" id="ARBA00022989"/>
    </source>
</evidence>
<dbReference type="InterPro" id="IPR051475">
    <property type="entry name" value="Diverse_Ion_Transporter"/>
</dbReference>
<evidence type="ECO:0000256" key="5">
    <source>
        <dbReference type="ARBA" id="ARBA00023136"/>
    </source>
</evidence>
<dbReference type="PANTHER" id="PTHR43568">
    <property type="entry name" value="P PROTEIN"/>
    <property type="match status" value="1"/>
</dbReference>
<name>A0A6P1TQT1_9FIRM</name>
<accession>A0A6P1TQT1</accession>
<evidence type="ECO:0000256" key="1">
    <source>
        <dbReference type="ARBA" id="ARBA00004141"/>
    </source>
</evidence>
<dbReference type="InterPro" id="IPR004680">
    <property type="entry name" value="Cit_transptr-like_dom"/>
</dbReference>
<protein>
    <submittedName>
        <fullName evidence="8">Citrate transporter</fullName>
    </submittedName>
</protein>
<keyword evidence="2" id="KW-0813">Transport</keyword>